<keyword evidence="6" id="KW-1185">Reference proteome</keyword>
<evidence type="ECO:0000256" key="1">
    <source>
        <dbReference type="PROSITE-ProRule" id="PRU00339"/>
    </source>
</evidence>
<dbReference type="Gene3D" id="1.25.40.10">
    <property type="entry name" value="Tetratricopeptide repeat domain"/>
    <property type="match status" value="1"/>
</dbReference>
<feature type="compositionally biased region" description="Polar residues" evidence="2">
    <location>
        <begin position="47"/>
        <end position="63"/>
    </location>
</feature>
<dbReference type="OrthoDB" id="9787613at2"/>
<dbReference type="Pfam" id="PF13181">
    <property type="entry name" value="TPR_8"/>
    <property type="match status" value="1"/>
</dbReference>
<dbReference type="AlphaFoldDB" id="A0A5A9XRU2"/>
<name>A0A5A9XRU2_9BACT</name>
<feature type="domain" description="Peptidase MA-like" evidence="4">
    <location>
        <begin position="258"/>
        <end position="435"/>
    </location>
</feature>
<feature type="region of interest" description="Disordered" evidence="2">
    <location>
        <begin position="45"/>
        <end position="67"/>
    </location>
</feature>
<feature type="chain" id="PRO_5022884518" description="Peptidase MA-like domain-containing protein" evidence="3">
    <location>
        <begin position="43"/>
        <end position="442"/>
    </location>
</feature>
<dbReference type="InterPro" id="IPR011990">
    <property type="entry name" value="TPR-like_helical_dom_sf"/>
</dbReference>
<gene>
    <name evidence="5" type="ORF">ET418_00210</name>
</gene>
<protein>
    <recommendedName>
        <fullName evidence="4">Peptidase MA-like domain-containing protein</fullName>
    </recommendedName>
</protein>
<sequence length="442" mass="49837">MMPPCGPPNRRMPALRRCRHSLLYHAALFLTVSCLSFSPLYAAEPVNNDQPQPSDKTSPSTAPRYSEKDLEQLENSHRLFPLNEKITYNLASAYAAYGHQLFTQKRYEQADAVFLKAQELYPDDAAYALLRGICNYYLKKYEIARSELEQARSQAGDSIEVLFFLGLVLYDTDDRQQAVELWELALKRAPGRKEILDVLSKARKETAVEASMDQGHSSRFDLSYDPDVDTAFALTVLDVLESAANTVNSELDHYPQARVPVGIYKRGDYQTVTDSPDWSGGVYDGKIRLPFGSAKEINPALRAVLYHEYAHVVVFELTRGNCPLWLNEGIAEVFGRTQYNRPLTELEHAARKGVVTDFRKLEKSFSGLASADAILAYQQSYSMVNYLVTTYGWHRVKQILVGLGNGLNTEMAITKALADYNLTYDGIIREWRERLAGSGTEK</sequence>
<evidence type="ECO:0000256" key="3">
    <source>
        <dbReference type="SAM" id="SignalP"/>
    </source>
</evidence>
<reference evidence="5 6" key="1">
    <citation type="submission" date="2019-04" db="EMBL/GenBank/DDBJ databases">
        <title>Geobacter ruber sp. nov., ferric-reducing bacteria isolated from paddy soil.</title>
        <authorList>
            <person name="Xu Z."/>
            <person name="Masuda Y."/>
            <person name="Itoh H."/>
            <person name="Senoo K."/>
        </authorList>
    </citation>
    <scope>NUCLEOTIDE SEQUENCE [LARGE SCALE GENOMIC DNA]</scope>
    <source>
        <strain evidence="5 6">Red88</strain>
    </source>
</reference>
<feature type="repeat" description="TPR" evidence="1">
    <location>
        <begin position="159"/>
        <end position="192"/>
    </location>
</feature>
<feature type="repeat" description="TPR" evidence="1">
    <location>
        <begin position="91"/>
        <end position="124"/>
    </location>
</feature>
<dbReference type="InterPro" id="IPR019734">
    <property type="entry name" value="TPR_rpt"/>
</dbReference>
<dbReference type="EMBL" id="SRSD01000001">
    <property type="protein sequence ID" value="KAA0894978.1"/>
    <property type="molecule type" value="Genomic_DNA"/>
</dbReference>
<evidence type="ECO:0000256" key="2">
    <source>
        <dbReference type="SAM" id="MobiDB-lite"/>
    </source>
</evidence>
<dbReference type="Pfam" id="PF13485">
    <property type="entry name" value="Peptidase_MA_2"/>
    <property type="match status" value="1"/>
</dbReference>
<dbReference type="InterPro" id="IPR039568">
    <property type="entry name" value="Peptidase_MA-like_dom"/>
</dbReference>
<organism evidence="5 6">
    <name type="scientific">Oryzomonas rubra</name>
    <dbReference type="NCBI Taxonomy" id="2509454"/>
    <lineage>
        <taxon>Bacteria</taxon>
        <taxon>Pseudomonadati</taxon>
        <taxon>Thermodesulfobacteriota</taxon>
        <taxon>Desulfuromonadia</taxon>
        <taxon>Geobacterales</taxon>
        <taxon>Geobacteraceae</taxon>
        <taxon>Oryzomonas</taxon>
    </lineage>
</organism>
<comment type="caution">
    <text evidence="5">The sequence shown here is derived from an EMBL/GenBank/DDBJ whole genome shotgun (WGS) entry which is preliminary data.</text>
</comment>
<evidence type="ECO:0000313" key="6">
    <source>
        <dbReference type="Proteomes" id="UP000324298"/>
    </source>
</evidence>
<dbReference type="SMART" id="SM00028">
    <property type="entry name" value="TPR"/>
    <property type="match status" value="3"/>
</dbReference>
<evidence type="ECO:0000259" key="4">
    <source>
        <dbReference type="Pfam" id="PF13485"/>
    </source>
</evidence>
<evidence type="ECO:0000313" key="5">
    <source>
        <dbReference type="EMBL" id="KAA0894978.1"/>
    </source>
</evidence>
<accession>A0A5A9XRU2</accession>
<dbReference type="Proteomes" id="UP000324298">
    <property type="component" value="Unassembled WGS sequence"/>
</dbReference>
<keyword evidence="3" id="KW-0732">Signal</keyword>
<keyword evidence="1" id="KW-0802">TPR repeat</keyword>
<feature type="signal peptide" evidence="3">
    <location>
        <begin position="1"/>
        <end position="42"/>
    </location>
</feature>
<dbReference type="SUPFAM" id="SSF48452">
    <property type="entry name" value="TPR-like"/>
    <property type="match status" value="1"/>
</dbReference>
<proteinExistence type="predicted"/>
<dbReference type="PROSITE" id="PS50005">
    <property type="entry name" value="TPR"/>
    <property type="match status" value="2"/>
</dbReference>